<protein>
    <submittedName>
        <fullName evidence="6">ABC-2 type transport system ATP-binding protein</fullName>
    </submittedName>
</protein>
<organism evidence="6 7">
    <name type="scientific">Salinicoccus kekensis</name>
    <dbReference type="NCBI Taxonomy" id="714307"/>
    <lineage>
        <taxon>Bacteria</taxon>
        <taxon>Bacillati</taxon>
        <taxon>Bacillota</taxon>
        <taxon>Bacilli</taxon>
        <taxon>Bacillales</taxon>
        <taxon>Staphylococcaceae</taxon>
        <taxon>Salinicoccus</taxon>
    </lineage>
</organism>
<dbReference type="InterPro" id="IPR003593">
    <property type="entry name" value="AAA+_ATPase"/>
</dbReference>
<dbReference type="GO" id="GO:0005524">
    <property type="term" value="F:ATP binding"/>
    <property type="evidence" value="ECO:0007669"/>
    <property type="project" value="UniProtKB-KW"/>
</dbReference>
<keyword evidence="7" id="KW-1185">Reference proteome</keyword>
<dbReference type="GO" id="GO:0016887">
    <property type="term" value="F:ATP hydrolysis activity"/>
    <property type="evidence" value="ECO:0007669"/>
    <property type="project" value="InterPro"/>
</dbReference>
<dbReference type="SMART" id="SM00382">
    <property type="entry name" value="AAA"/>
    <property type="match status" value="1"/>
</dbReference>
<evidence type="ECO:0000313" key="6">
    <source>
        <dbReference type="EMBL" id="SOC39139.1"/>
    </source>
</evidence>
<dbReference type="Pfam" id="PF00005">
    <property type="entry name" value="ABC_tran"/>
    <property type="match status" value="1"/>
</dbReference>
<dbReference type="PANTHER" id="PTHR43335:SF11">
    <property type="entry name" value="ABC TRANSPORTER RELATED"/>
    <property type="match status" value="1"/>
</dbReference>
<dbReference type="SUPFAM" id="SSF52540">
    <property type="entry name" value="P-loop containing nucleoside triphosphate hydrolases"/>
    <property type="match status" value="1"/>
</dbReference>
<evidence type="ECO:0000313" key="7">
    <source>
        <dbReference type="Proteomes" id="UP000219412"/>
    </source>
</evidence>
<evidence type="ECO:0000256" key="4">
    <source>
        <dbReference type="ARBA" id="ARBA00022840"/>
    </source>
</evidence>
<proteinExistence type="inferred from homology"/>
<dbReference type="Gene3D" id="3.40.50.300">
    <property type="entry name" value="P-loop containing nucleotide triphosphate hydrolases"/>
    <property type="match status" value="1"/>
</dbReference>
<keyword evidence="4 6" id="KW-0067">ATP-binding</keyword>
<sequence>MALLTVEGLNKFYGKNHVLKSITFDIHPGDLIGLVGPNGSGKSTLMRSVLNLEPIKEGTIRLLGEIKKEDTKFFKYLTFLPSENHLYDHLTGRDHMAFIANVHSLDRNCINKVIDKVGIGGYVDQTVKSYSYGMRQRLLIALSILPEPKLIFMDEPFNGLDPTSVIELKQLVRELNQEGITLMISTHNLNILQDLTNDIWFIKDGALNKSYQKESLVYLIEIDESDVEYVKTEIAGSNIDINEDKNTLIIKDKSQLNNYLQVLIRKNINIKSVNENRTSLEQTYKEIYEIS</sequence>
<name>A0A285UBF4_9STAP</name>
<evidence type="ECO:0000256" key="2">
    <source>
        <dbReference type="ARBA" id="ARBA00022448"/>
    </source>
</evidence>
<dbReference type="InterPro" id="IPR017871">
    <property type="entry name" value="ABC_transporter-like_CS"/>
</dbReference>
<dbReference type="EMBL" id="OBQF01000001">
    <property type="protein sequence ID" value="SOC39139.1"/>
    <property type="molecule type" value="Genomic_DNA"/>
</dbReference>
<keyword evidence="3" id="KW-0547">Nucleotide-binding</keyword>
<dbReference type="PROSITE" id="PS50893">
    <property type="entry name" value="ABC_TRANSPORTER_2"/>
    <property type="match status" value="1"/>
</dbReference>
<dbReference type="OrthoDB" id="9804819at2"/>
<dbReference type="AlphaFoldDB" id="A0A285UBF4"/>
<evidence type="ECO:0000256" key="3">
    <source>
        <dbReference type="ARBA" id="ARBA00022741"/>
    </source>
</evidence>
<accession>A0A285UBF4</accession>
<feature type="domain" description="ABC transporter" evidence="5">
    <location>
        <begin position="4"/>
        <end position="229"/>
    </location>
</feature>
<dbReference type="Proteomes" id="UP000219412">
    <property type="component" value="Unassembled WGS sequence"/>
</dbReference>
<reference evidence="7" key="1">
    <citation type="submission" date="2017-08" db="EMBL/GenBank/DDBJ databases">
        <authorList>
            <person name="Varghese N."/>
            <person name="Submissions S."/>
        </authorList>
    </citation>
    <scope>NUCLEOTIDE SEQUENCE [LARGE SCALE GENOMIC DNA]</scope>
    <source>
        <strain evidence="7">DSM 23173</strain>
    </source>
</reference>
<dbReference type="InterPro" id="IPR003439">
    <property type="entry name" value="ABC_transporter-like_ATP-bd"/>
</dbReference>
<evidence type="ECO:0000256" key="1">
    <source>
        <dbReference type="ARBA" id="ARBA00005417"/>
    </source>
</evidence>
<evidence type="ECO:0000259" key="5">
    <source>
        <dbReference type="PROSITE" id="PS50893"/>
    </source>
</evidence>
<dbReference type="CDD" id="cd03230">
    <property type="entry name" value="ABC_DR_subfamily_A"/>
    <property type="match status" value="1"/>
</dbReference>
<comment type="similarity">
    <text evidence="1">Belongs to the ABC transporter superfamily.</text>
</comment>
<dbReference type="InterPro" id="IPR027417">
    <property type="entry name" value="P-loop_NTPase"/>
</dbReference>
<dbReference type="RefSeq" id="WP_097039237.1">
    <property type="nucleotide sequence ID" value="NZ_OBQF01000001.1"/>
</dbReference>
<dbReference type="PROSITE" id="PS00211">
    <property type="entry name" value="ABC_TRANSPORTER_1"/>
    <property type="match status" value="1"/>
</dbReference>
<gene>
    <name evidence="6" type="ORF">SAMN05878391_0735</name>
</gene>
<dbReference type="PANTHER" id="PTHR43335">
    <property type="entry name" value="ABC TRANSPORTER, ATP-BINDING PROTEIN"/>
    <property type="match status" value="1"/>
</dbReference>
<keyword evidence="2" id="KW-0813">Transport</keyword>